<dbReference type="OrthoDB" id="5145552at2759"/>
<sequence>MEPNPYGKKKTQSSDLAPSAEPCPADSQAMGKKRSYSQTIAALASVPADQSTADAGVDSLTESGKKRKKNRHSSFMWDNDPPHRGWKPSYVAMTKCDFCSLSSRGVVHQCDSCKFTVCKDCLDAGELDGNEVHHIAPGTVNWEVPKKTKVAATSSRSLQPRPRGRGARGRGTNRRGGLAKRAPYKNPVFSIRDEVGALEMRSFEDTAAGPWATARKDHQGDDNHTGSEATSFHQIEQPPGANFQFHYPYPPPPLPIIGTSLRPEVGVHAASTASRNQDVAGDAPDFRFGPAESSHAHDGNNRHQDRLVGLEPTDRPHVGMGVDEKTVRPVPYQHENGRANDSQTAPRAYNDLTAYSLANQSNPSFAEYHQPIEAPRSKPGVQLPPIDVLFRTIPRQSQLASKPAPKPYVEPIRPRKPRERPRSPRPSAWGAEFVFRALEMNKAFTSWPLDEEGDLHRQTQSETAAFQLILAATYHAAATLKLHPARNAAREWVCEQEMKIKATGVNPFA</sequence>
<organism evidence="2 3">
    <name type="scientific">Clonostachys solani</name>
    <dbReference type="NCBI Taxonomy" id="160281"/>
    <lineage>
        <taxon>Eukaryota</taxon>
        <taxon>Fungi</taxon>
        <taxon>Dikarya</taxon>
        <taxon>Ascomycota</taxon>
        <taxon>Pezizomycotina</taxon>
        <taxon>Sordariomycetes</taxon>
        <taxon>Hypocreomycetidae</taxon>
        <taxon>Hypocreales</taxon>
        <taxon>Bionectriaceae</taxon>
        <taxon>Clonostachys</taxon>
    </lineage>
</organism>
<proteinExistence type="predicted"/>
<dbReference type="EMBL" id="CABFOC020000034">
    <property type="protein sequence ID" value="CAH0047938.1"/>
    <property type="molecule type" value="Genomic_DNA"/>
</dbReference>
<dbReference type="AlphaFoldDB" id="A0A9N9Z2X1"/>
<reference evidence="3" key="1">
    <citation type="submission" date="2019-06" db="EMBL/GenBank/DDBJ databases">
        <authorList>
            <person name="Broberg M."/>
        </authorList>
    </citation>
    <scope>NUCLEOTIDE SEQUENCE [LARGE SCALE GENOMIC DNA]</scope>
</reference>
<feature type="region of interest" description="Disordered" evidence="1">
    <location>
        <begin position="209"/>
        <end position="230"/>
    </location>
</feature>
<gene>
    <name evidence="2" type="ORF">CSOL1703_00016189</name>
</gene>
<protein>
    <submittedName>
        <fullName evidence="2">Uncharacterized protein</fullName>
    </submittedName>
</protein>
<feature type="compositionally biased region" description="Basic and acidic residues" evidence="1">
    <location>
        <begin position="294"/>
        <end position="304"/>
    </location>
</feature>
<evidence type="ECO:0000313" key="3">
    <source>
        <dbReference type="Proteomes" id="UP000775872"/>
    </source>
</evidence>
<evidence type="ECO:0000313" key="2">
    <source>
        <dbReference type="EMBL" id="CAH0047938.1"/>
    </source>
</evidence>
<feature type="region of interest" description="Disordered" evidence="1">
    <location>
        <begin position="1"/>
        <end position="80"/>
    </location>
</feature>
<dbReference type="Proteomes" id="UP000775872">
    <property type="component" value="Unassembled WGS sequence"/>
</dbReference>
<name>A0A9N9Z2X1_9HYPO</name>
<keyword evidence="3" id="KW-1185">Reference proteome</keyword>
<feature type="region of interest" description="Disordered" evidence="1">
    <location>
        <begin position="396"/>
        <end position="426"/>
    </location>
</feature>
<reference evidence="2 3" key="2">
    <citation type="submission" date="2021-10" db="EMBL/GenBank/DDBJ databases">
        <authorList>
            <person name="Piombo E."/>
        </authorList>
    </citation>
    <scope>NUCLEOTIDE SEQUENCE [LARGE SCALE GENOMIC DNA]</scope>
</reference>
<feature type="compositionally biased region" description="Basic and acidic residues" evidence="1">
    <location>
        <begin position="214"/>
        <end position="225"/>
    </location>
</feature>
<evidence type="ECO:0000256" key="1">
    <source>
        <dbReference type="SAM" id="MobiDB-lite"/>
    </source>
</evidence>
<accession>A0A9N9Z2X1</accession>
<comment type="caution">
    <text evidence="2">The sequence shown here is derived from an EMBL/GenBank/DDBJ whole genome shotgun (WGS) entry which is preliminary data.</text>
</comment>
<feature type="compositionally biased region" description="Basic residues" evidence="1">
    <location>
        <begin position="162"/>
        <end position="173"/>
    </location>
</feature>
<feature type="region of interest" description="Disordered" evidence="1">
    <location>
        <begin position="150"/>
        <end position="181"/>
    </location>
</feature>
<feature type="region of interest" description="Disordered" evidence="1">
    <location>
        <begin position="271"/>
        <end position="304"/>
    </location>
</feature>